<keyword evidence="1" id="KW-0472">Membrane</keyword>
<dbReference type="AlphaFoldDB" id="A0A383CM19"/>
<keyword evidence="1" id="KW-0812">Transmembrane</keyword>
<sequence length="45" mass="5001">MGFKGIYKDKSLGLKFALFSIITFISVVVFTLISYALLPLLFDIG</sequence>
<name>A0A383CM19_9ZZZZ</name>
<reference evidence="2" key="1">
    <citation type="submission" date="2018-05" db="EMBL/GenBank/DDBJ databases">
        <authorList>
            <person name="Lanie J.A."/>
            <person name="Ng W.-L."/>
            <person name="Kazmierczak K.M."/>
            <person name="Andrzejewski T.M."/>
            <person name="Davidsen T.M."/>
            <person name="Wayne K.J."/>
            <person name="Tettelin H."/>
            <person name="Glass J.I."/>
            <person name="Rusch D."/>
            <person name="Podicherti R."/>
            <person name="Tsui H.-C.T."/>
            <person name="Winkler M.E."/>
        </authorList>
    </citation>
    <scope>NUCLEOTIDE SEQUENCE</scope>
</reference>
<evidence type="ECO:0000313" key="2">
    <source>
        <dbReference type="EMBL" id="SVE33174.1"/>
    </source>
</evidence>
<keyword evidence="1" id="KW-1133">Transmembrane helix</keyword>
<dbReference type="EMBL" id="UINC01209938">
    <property type="protein sequence ID" value="SVE33174.1"/>
    <property type="molecule type" value="Genomic_DNA"/>
</dbReference>
<feature type="non-terminal residue" evidence="2">
    <location>
        <position position="45"/>
    </location>
</feature>
<proteinExistence type="predicted"/>
<gene>
    <name evidence="2" type="ORF">METZ01_LOCUS486028</name>
</gene>
<feature type="transmembrane region" description="Helical" evidence="1">
    <location>
        <begin position="12"/>
        <end position="38"/>
    </location>
</feature>
<evidence type="ECO:0000256" key="1">
    <source>
        <dbReference type="SAM" id="Phobius"/>
    </source>
</evidence>
<accession>A0A383CM19</accession>
<protein>
    <submittedName>
        <fullName evidence="2">Uncharacterized protein</fullName>
    </submittedName>
</protein>
<organism evidence="2">
    <name type="scientific">marine metagenome</name>
    <dbReference type="NCBI Taxonomy" id="408172"/>
    <lineage>
        <taxon>unclassified sequences</taxon>
        <taxon>metagenomes</taxon>
        <taxon>ecological metagenomes</taxon>
    </lineage>
</organism>